<keyword evidence="3" id="KW-1185">Reference proteome</keyword>
<dbReference type="Gene3D" id="3.30.710.10">
    <property type="entry name" value="Potassium Channel Kv1.1, Chain A"/>
    <property type="match status" value="1"/>
</dbReference>
<dbReference type="InterPro" id="IPR000210">
    <property type="entry name" value="BTB/POZ_dom"/>
</dbReference>
<proteinExistence type="predicted"/>
<evidence type="ECO:0000259" key="1">
    <source>
        <dbReference type="PROSITE" id="PS50097"/>
    </source>
</evidence>
<dbReference type="AlphaFoldDB" id="A0AAD7YK86"/>
<sequence>MEEEEEHIEEVEEVEELFYELEPFYAFRYQGMETREITKKGCLLNVKLVVTNYNTPFASKTSPEFVISGAGVFQVRLVAAQVNNGHTITYNNLLFVKFTKRRLTDDLTYVIFFNSTELNVSQTFTSDDGIWHLIHENKKQQFTFDVSVEMHLKEGTSSFAQLHEDTELTDFELRGEDGSVRMHRAVLAAASPVLRRMLGGAWREAAEGHVDVTGTSRATLEHLKNYIYLHTLPQTGLEQLLLLSCYYMMPELERRCVSMLVRDVNAMNACELIEFAAKNNVKRLLLAVLECVQNGAISVTQMRDALDDAEG</sequence>
<dbReference type="SUPFAM" id="SSF54695">
    <property type="entry name" value="POZ domain"/>
    <property type="match status" value="1"/>
</dbReference>
<dbReference type="SMART" id="SM00225">
    <property type="entry name" value="BTB"/>
    <property type="match status" value="1"/>
</dbReference>
<dbReference type="PANTHER" id="PTHR24413">
    <property type="entry name" value="SPECKLE-TYPE POZ PROTEIN"/>
    <property type="match status" value="1"/>
</dbReference>
<protein>
    <recommendedName>
        <fullName evidence="1">BTB domain-containing protein</fullName>
    </recommendedName>
</protein>
<dbReference type="Proteomes" id="UP001231518">
    <property type="component" value="Chromosome 18"/>
</dbReference>
<feature type="domain" description="BTB" evidence="1">
    <location>
        <begin position="169"/>
        <end position="228"/>
    </location>
</feature>
<accession>A0AAD7YK86</accession>
<organism evidence="2 3">
    <name type="scientific">Mythimna separata</name>
    <name type="common">Oriental armyworm</name>
    <name type="synonym">Pseudaletia separata</name>
    <dbReference type="NCBI Taxonomy" id="271217"/>
    <lineage>
        <taxon>Eukaryota</taxon>
        <taxon>Metazoa</taxon>
        <taxon>Ecdysozoa</taxon>
        <taxon>Arthropoda</taxon>
        <taxon>Hexapoda</taxon>
        <taxon>Insecta</taxon>
        <taxon>Pterygota</taxon>
        <taxon>Neoptera</taxon>
        <taxon>Endopterygota</taxon>
        <taxon>Lepidoptera</taxon>
        <taxon>Glossata</taxon>
        <taxon>Ditrysia</taxon>
        <taxon>Noctuoidea</taxon>
        <taxon>Noctuidae</taxon>
        <taxon>Noctuinae</taxon>
        <taxon>Hadenini</taxon>
        <taxon>Mythimna</taxon>
    </lineage>
</organism>
<dbReference type="PROSITE" id="PS50097">
    <property type="entry name" value="BTB"/>
    <property type="match status" value="1"/>
</dbReference>
<dbReference type="CDD" id="cd18186">
    <property type="entry name" value="BTB_POZ_ZBTB_KLHL-like"/>
    <property type="match status" value="1"/>
</dbReference>
<evidence type="ECO:0000313" key="2">
    <source>
        <dbReference type="EMBL" id="KAJ8717686.1"/>
    </source>
</evidence>
<dbReference type="InterPro" id="IPR011333">
    <property type="entry name" value="SKP1/BTB/POZ_sf"/>
</dbReference>
<evidence type="ECO:0000313" key="3">
    <source>
        <dbReference type="Proteomes" id="UP001231518"/>
    </source>
</evidence>
<comment type="caution">
    <text evidence="2">The sequence shown here is derived from an EMBL/GenBank/DDBJ whole genome shotgun (WGS) entry which is preliminary data.</text>
</comment>
<name>A0AAD7YK86_MYTSE</name>
<dbReference type="EMBL" id="JARGEI010000016">
    <property type="protein sequence ID" value="KAJ8717686.1"/>
    <property type="molecule type" value="Genomic_DNA"/>
</dbReference>
<gene>
    <name evidence="2" type="ORF">PYW07_005616</name>
</gene>
<reference evidence="2" key="1">
    <citation type="submission" date="2023-03" db="EMBL/GenBank/DDBJ databases">
        <title>Chromosome-level genomes of two armyworms, Mythimna separata and Mythimna loreyi, provide insights into the biosynthesis and reception of sex pheromones.</title>
        <authorList>
            <person name="Zhao H."/>
        </authorList>
    </citation>
    <scope>NUCLEOTIDE SEQUENCE</scope>
    <source>
        <strain evidence="2">BeijingLab</strain>
        <tissue evidence="2">Pupa</tissue>
    </source>
</reference>
<dbReference type="Pfam" id="PF00651">
    <property type="entry name" value="BTB"/>
    <property type="match status" value="1"/>
</dbReference>